<evidence type="ECO:0000256" key="1">
    <source>
        <dbReference type="ARBA" id="ARBA00004651"/>
    </source>
</evidence>
<dbReference type="PANTHER" id="PTHR30572">
    <property type="entry name" value="MEMBRANE COMPONENT OF TRANSPORTER-RELATED"/>
    <property type="match status" value="1"/>
</dbReference>
<evidence type="ECO:0000256" key="3">
    <source>
        <dbReference type="ARBA" id="ARBA00022692"/>
    </source>
</evidence>
<feature type="region of interest" description="Disordered" evidence="7">
    <location>
        <begin position="310"/>
        <end position="336"/>
    </location>
</feature>
<keyword evidence="3 8" id="KW-0812">Transmembrane</keyword>
<dbReference type="PANTHER" id="PTHR30572:SF4">
    <property type="entry name" value="ABC TRANSPORTER PERMEASE YTRF"/>
    <property type="match status" value="1"/>
</dbReference>
<comment type="caution">
    <text evidence="10">The sequence shown here is derived from an EMBL/GenBank/DDBJ whole genome shotgun (WGS) entry which is preliminary data.</text>
</comment>
<gene>
    <name evidence="10" type="ORF">GCM10009663_49470</name>
</gene>
<dbReference type="InterPro" id="IPR003838">
    <property type="entry name" value="ABC3_permease_C"/>
</dbReference>
<proteinExistence type="inferred from homology"/>
<feature type="transmembrane region" description="Helical" evidence="8">
    <location>
        <begin position="139"/>
        <end position="160"/>
    </location>
</feature>
<evidence type="ECO:0000259" key="9">
    <source>
        <dbReference type="Pfam" id="PF02687"/>
    </source>
</evidence>
<organism evidence="10 11">
    <name type="scientific">Kitasatospora arboriphila</name>
    <dbReference type="NCBI Taxonomy" id="258052"/>
    <lineage>
        <taxon>Bacteria</taxon>
        <taxon>Bacillati</taxon>
        <taxon>Actinomycetota</taxon>
        <taxon>Actinomycetes</taxon>
        <taxon>Kitasatosporales</taxon>
        <taxon>Streptomycetaceae</taxon>
        <taxon>Kitasatospora</taxon>
    </lineage>
</organism>
<evidence type="ECO:0000256" key="6">
    <source>
        <dbReference type="ARBA" id="ARBA00038076"/>
    </source>
</evidence>
<feature type="transmembrane region" description="Helical" evidence="8">
    <location>
        <begin position="554"/>
        <end position="583"/>
    </location>
</feature>
<protein>
    <recommendedName>
        <fullName evidence="9">ABC3 transporter permease C-terminal domain-containing protein</fullName>
    </recommendedName>
</protein>
<feature type="transmembrane region" description="Helical" evidence="8">
    <location>
        <begin position="90"/>
        <end position="119"/>
    </location>
</feature>
<feature type="transmembrane region" description="Helical" evidence="8">
    <location>
        <begin position="187"/>
        <end position="205"/>
    </location>
</feature>
<dbReference type="EMBL" id="BAAALD010000053">
    <property type="protein sequence ID" value="GAA1100908.1"/>
    <property type="molecule type" value="Genomic_DNA"/>
</dbReference>
<evidence type="ECO:0000313" key="10">
    <source>
        <dbReference type="EMBL" id="GAA1100908.1"/>
    </source>
</evidence>
<evidence type="ECO:0000256" key="5">
    <source>
        <dbReference type="ARBA" id="ARBA00023136"/>
    </source>
</evidence>
<dbReference type="Proteomes" id="UP001499987">
    <property type="component" value="Unassembled WGS sequence"/>
</dbReference>
<feature type="transmembrane region" description="Helical" evidence="8">
    <location>
        <begin position="266"/>
        <end position="288"/>
    </location>
</feature>
<evidence type="ECO:0000256" key="8">
    <source>
        <dbReference type="SAM" id="Phobius"/>
    </source>
</evidence>
<sequence length="637" mass="64341">MSLLGAFTALALGVAMTAVMLLGLATAVSWPGGGGEAMVSLVAALGTAGGVSAFVSAFVVASTFAYAVAQRRRELGLLRLAGATRAQVRLAVLAEALVVGAVASAAGCVLGRLGAPAAVRWLTEVGMAPPGFTVDQRTWPLAAAFLTGLLVALGGVLVAARRAGRLGPLDALRSADLDTGVMTTGRWIWGLGLLAVAAGLIGSALLTDPVGLLHRKTYTVRPMVLVSACGLLAPALARPLLRLLGRLPARLSRWSGRLMRENAAAAVRRTGAIAAPVLVSVALTGSLAGAVDTVSASRTAEARARTGADFVLTPGTDTPSTDTPGTDTPGTDTPGVGRPGLVESLRTLPGAVVSPTGPTRLALVEPDGNAVRSEARTADPAALAGVARLPVVAGSVAALTDDGIVLPLEWGHRAVGDPVPVVLADGRRVTLRVAAVLRDGLGDNGLYVTAANAPGSRTDRIDVRSAPGSDRVSLEAGLRATAARFGARVDTRERWLAATAPANGRTARLRIVLVLGLALTYTGIALVNILAMATADRRRELALLRLTGATRTQVVGLVTGESLLVVAVGALLGCAVAAVQLGAMNAALALLGSPPPLVLPWRPVGAVTAACLLLAAPGAALAALRTLRPRPVDAARG</sequence>
<evidence type="ECO:0000256" key="2">
    <source>
        <dbReference type="ARBA" id="ARBA00022475"/>
    </source>
</evidence>
<feature type="transmembrane region" description="Helical" evidence="8">
    <location>
        <begin position="603"/>
        <end position="624"/>
    </location>
</feature>
<accession>A0ABN1TV17</accession>
<comment type="similarity">
    <text evidence="6">Belongs to the ABC-4 integral membrane protein family.</text>
</comment>
<keyword evidence="4 8" id="KW-1133">Transmembrane helix</keyword>
<name>A0ABN1TV17_9ACTN</name>
<comment type="subcellular location">
    <subcellularLocation>
        <location evidence="1">Cell membrane</location>
        <topology evidence="1">Multi-pass membrane protein</topology>
    </subcellularLocation>
</comment>
<keyword evidence="5 8" id="KW-0472">Membrane</keyword>
<feature type="transmembrane region" description="Helical" evidence="8">
    <location>
        <begin position="511"/>
        <end position="533"/>
    </location>
</feature>
<keyword evidence="11" id="KW-1185">Reference proteome</keyword>
<feature type="domain" description="ABC3 transporter permease C-terminal" evidence="9">
    <location>
        <begin position="513"/>
        <end position="628"/>
    </location>
</feature>
<evidence type="ECO:0000313" key="11">
    <source>
        <dbReference type="Proteomes" id="UP001499987"/>
    </source>
</evidence>
<feature type="domain" description="ABC3 transporter permease C-terminal" evidence="9">
    <location>
        <begin position="48"/>
        <end position="167"/>
    </location>
</feature>
<feature type="transmembrane region" description="Helical" evidence="8">
    <location>
        <begin position="225"/>
        <end position="245"/>
    </location>
</feature>
<feature type="transmembrane region" description="Helical" evidence="8">
    <location>
        <begin position="37"/>
        <end position="69"/>
    </location>
</feature>
<dbReference type="Pfam" id="PF02687">
    <property type="entry name" value="FtsX"/>
    <property type="match status" value="2"/>
</dbReference>
<evidence type="ECO:0000256" key="4">
    <source>
        <dbReference type="ARBA" id="ARBA00022989"/>
    </source>
</evidence>
<reference evidence="10 11" key="1">
    <citation type="journal article" date="2019" name="Int. J. Syst. Evol. Microbiol.">
        <title>The Global Catalogue of Microorganisms (GCM) 10K type strain sequencing project: providing services to taxonomists for standard genome sequencing and annotation.</title>
        <authorList>
            <consortium name="The Broad Institute Genomics Platform"/>
            <consortium name="The Broad Institute Genome Sequencing Center for Infectious Disease"/>
            <person name="Wu L."/>
            <person name="Ma J."/>
        </authorList>
    </citation>
    <scope>NUCLEOTIDE SEQUENCE [LARGE SCALE GENOMIC DNA]</scope>
    <source>
        <strain evidence="10 11">JCM 13002</strain>
    </source>
</reference>
<evidence type="ECO:0000256" key="7">
    <source>
        <dbReference type="SAM" id="MobiDB-lite"/>
    </source>
</evidence>
<dbReference type="InterPro" id="IPR050250">
    <property type="entry name" value="Macrolide_Exporter_MacB"/>
</dbReference>
<keyword evidence="2" id="KW-1003">Cell membrane</keyword>